<dbReference type="OrthoDB" id="6747067at2759"/>
<proteinExistence type="predicted"/>
<comment type="caution">
    <text evidence="1">The sequence shown here is derived from an EMBL/GenBank/DDBJ whole genome shotgun (WGS) entry which is preliminary data.</text>
</comment>
<dbReference type="AlphaFoldDB" id="A0A8S3WBF6"/>
<evidence type="ECO:0000313" key="1">
    <source>
        <dbReference type="EMBL" id="CAG4949581.1"/>
    </source>
</evidence>
<accession>A0A8S3WBF6</accession>
<evidence type="ECO:0000313" key="2">
    <source>
        <dbReference type="Proteomes" id="UP000691718"/>
    </source>
</evidence>
<keyword evidence="2" id="KW-1185">Reference proteome</keyword>
<gene>
    <name evidence="1" type="ORF">PAPOLLO_LOCUS4055</name>
</gene>
<dbReference type="Proteomes" id="UP000691718">
    <property type="component" value="Unassembled WGS sequence"/>
</dbReference>
<reference evidence="1" key="1">
    <citation type="submission" date="2021-04" db="EMBL/GenBank/DDBJ databases">
        <authorList>
            <person name="Tunstrom K."/>
        </authorList>
    </citation>
    <scope>NUCLEOTIDE SEQUENCE</scope>
</reference>
<sequence length="201" mass="23310">MYSLYSTSHENPVSDKIYRREFPCDLFKMKLNIATDETKKFALETERDAHLLAADMAYNEKFDKNTSITDKKIKCLSFDLQQCLPTPALQSSVAFYKRQLWTFNLTIHDNGTGMSTHHVWHEGISGRGANQIASCLFLYLKELPEEVSEVILYSDTCGGQNKNTHVAAMFTYLLSVKPSIKLINLWYLVIHIWRWTWTMQL</sequence>
<dbReference type="EMBL" id="CAJQZP010000220">
    <property type="protein sequence ID" value="CAG4949581.1"/>
    <property type="molecule type" value="Genomic_DNA"/>
</dbReference>
<organism evidence="1 2">
    <name type="scientific">Parnassius apollo</name>
    <name type="common">Apollo butterfly</name>
    <name type="synonym">Papilio apollo</name>
    <dbReference type="NCBI Taxonomy" id="110799"/>
    <lineage>
        <taxon>Eukaryota</taxon>
        <taxon>Metazoa</taxon>
        <taxon>Ecdysozoa</taxon>
        <taxon>Arthropoda</taxon>
        <taxon>Hexapoda</taxon>
        <taxon>Insecta</taxon>
        <taxon>Pterygota</taxon>
        <taxon>Neoptera</taxon>
        <taxon>Endopterygota</taxon>
        <taxon>Lepidoptera</taxon>
        <taxon>Glossata</taxon>
        <taxon>Ditrysia</taxon>
        <taxon>Papilionoidea</taxon>
        <taxon>Papilionidae</taxon>
        <taxon>Parnassiinae</taxon>
        <taxon>Parnassini</taxon>
        <taxon>Parnassius</taxon>
        <taxon>Parnassius</taxon>
    </lineage>
</organism>
<protein>
    <submittedName>
        <fullName evidence="1">(apollo) hypothetical protein</fullName>
    </submittedName>
</protein>
<dbReference type="PANTHER" id="PTHR10773:SF19">
    <property type="match status" value="1"/>
</dbReference>
<name>A0A8S3WBF6_PARAO</name>
<dbReference type="PANTHER" id="PTHR10773">
    <property type="entry name" value="DNA-DIRECTED RNA POLYMERASES I, II, AND III SUBUNIT RPABC2"/>
    <property type="match status" value="1"/>
</dbReference>